<reference evidence="3 4" key="1">
    <citation type="submission" date="2021-08" db="EMBL/GenBank/DDBJ databases">
        <title>Draft Genome Sequence of Phanerochaete sordida strain YK-624.</title>
        <authorList>
            <person name="Mori T."/>
            <person name="Dohra H."/>
            <person name="Suzuki T."/>
            <person name="Kawagishi H."/>
            <person name="Hirai H."/>
        </authorList>
    </citation>
    <scope>NUCLEOTIDE SEQUENCE [LARGE SCALE GENOMIC DNA]</scope>
    <source>
        <strain evidence="3 4">YK-624</strain>
    </source>
</reference>
<dbReference type="EMBL" id="BPQB01000024">
    <property type="protein sequence ID" value="GJE92019.1"/>
    <property type="molecule type" value="Genomic_DNA"/>
</dbReference>
<dbReference type="PANTHER" id="PTHR38248">
    <property type="entry name" value="FUNK1 6"/>
    <property type="match status" value="1"/>
</dbReference>
<dbReference type="InterPro" id="IPR040976">
    <property type="entry name" value="Pkinase_fungal"/>
</dbReference>
<evidence type="ECO:0000259" key="2">
    <source>
        <dbReference type="Pfam" id="PF17667"/>
    </source>
</evidence>
<accession>A0A9P3LEW5</accession>
<gene>
    <name evidence="3" type="ORF">PsYK624_081720</name>
</gene>
<keyword evidence="4" id="KW-1185">Reference proteome</keyword>
<protein>
    <recommendedName>
        <fullName evidence="2">Fungal-type protein kinase domain-containing protein</fullName>
    </recommendedName>
</protein>
<dbReference type="PANTHER" id="PTHR38248:SF2">
    <property type="entry name" value="FUNK1 11"/>
    <property type="match status" value="1"/>
</dbReference>
<comment type="caution">
    <text evidence="3">The sequence shown here is derived from an EMBL/GenBank/DDBJ whole genome shotgun (WGS) entry which is preliminary data.</text>
</comment>
<sequence length="778" mass="87000">MDLPRPPPVLPKLCPEYSTIKTSSADDCADLSKTLTGYWVGLMPLGKMFEQFFPGIRLPPRISCPDYTEVGRAGSDADMRKPWAVATLGGILPHHTTISTSSEPHPSRSHPDVAFGFHGAELTPSTNSGPPQFSTFDIACAVEYTNLPFLFQHQAGLFEHTETEQGGEARGRLAQFAAQHFREQHRIFLWQVALSRRHAHLIRWDHAGAIVSEGFDPVEDPWIFRLAWAYSRASRQQQGFDDTAFLLNHHRLIFDDGIQRHVSHFQRQGRKVFSAVRNLPKSSSPVYRLDVTDEGAADGVRPCLVGEPFYSVHTPLGRGTRVFVAYDLVDHKLRIVKDSWRPEYPDALPEHVALGKLVEAGVEHVPRFICGGDVAEAPGEPPQVTVTQDLATGEATAAWRLPCAPRLKCRKFVHTRILEDITLPLEDLQDSRELLVVIRDIAKAIKQARRRARLMHCDITWFNIRWEYDASGNVQGVLVDWDHAERAPFPYVANPDAPSASATWHFLPIRVMNDRQTVHDTVDDLESLYWSLLFGALRFVKHDNPFILFGNRDFFSSATGSIPVRQNGASNFINAKRGFLSGERLANVRWQSPNFQRFMEELTDDWACYYRLLDAKTDCHEDQLVPSHQWISVRQKLSSPQSLIDRIDEALALPADGWADGDVVSNQLKKIPEKDIPVIETAISAADLDGSHMSVDPISGMAQMAARRLEDPHSQSLMNFVTSHLKRQRSIADIGSRATSGVRAATETAEHGRVDGPRPAKILRTGPGPAGPSSALRQ</sequence>
<evidence type="ECO:0000313" key="4">
    <source>
        <dbReference type="Proteomes" id="UP000703269"/>
    </source>
</evidence>
<name>A0A9P3LEW5_9APHY</name>
<dbReference type="AlphaFoldDB" id="A0A9P3LEW5"/>
<feature type="region of interest" description="Disordered" evidence="1">
    <location>
        <begin position="731"/>
        <end position="778"/>
    </location>
</feature>
<feature type="domain" description="Fungal-type protein kinase" evidence="2">
    <location>
        <begin position="161"/>
        <end position="533"/>
    </location>
</feature>
<dbReference type="OrthoDB" id="2755887at2759"/>
<proteinExistence type="predicted"/>
<evidence type="ECO:0000313" key="3">
    <source>
        <dbReference type="EMBL" id="GJE92019.1"/>
    </source>
</evidence>
<dbReference type="Pfam" id="PF17667">
    <property type="entry name" value="Pkinase_fungal"/>
    <property type="match status" value="1"/>
</dbReference>
<organism evidence="3 4">
    <name type="scientific">Phanerochaete sordida</name>
    <dbReference type="NCBI Taxonomy" id="48140"/>
    <lineage>
        <taxon>Eukaryota</taxon>
        <taxon>Fungi</taxon>
        <taxon>Dikarya</taxon>
        <taxon>Basidiomycota</taxon>
        <taxon>Agaricomycotina</taxon>
        <taxon>Agaricomycetes</taxon>
        <taxon>Polyporales</taxon>
        <taxon>Phanerochaetaceae</taxon>
        <taxon>Phanerochaete</taxon>
    </lineage>
</organism>
<evidence type="ECO:0000256" key="1">
    <source>
        <dbReference type="SAM" id="MobiDB-lite"/>
    </source>
</evidence>
<dbReference type="Proteomes" id="UP000703269">
    <property type="component" value="Unassembled WGS sequence"/>
</dbReference>
<feature type="compositionally biased region" description="Basic and acidic residues" evidence="1">
    <location>
        <begin position="748"/>
        <end position="758"/>
    </location>
</feature>